<feature type="compositionally biased region" description="Polar residues" evidence="1">
    <location>
        <begin position="38"/>
        <end position="52"/>
    </location>
</feature>
<evidence type="ECO:0000313" key="2">
    <source>
        <dbReference type="EMBL" id="MBD2614368.1"/>
    </source>
</evidence>
<sequence>MTIFDRRRQLQQQIAQLPDDQLTQVEQYIAFLVFQKTVPSQSQVTKSPSTGASILASLEQAHTPPDSPLEDETLTEPPEDFAAKIAEIKQRGDRSQSVIRRGSTGQDLLEFAGTWHGDDLEECLAFLDATRSKAKF</sequence>
<keyword evidence="3" id="KW-1185">Reference proteome</keyword>
<gene>
    <name evidence="2" type="ORF">H6G94_24355</name>
</gene>
<evidence type="ECO:0000256" key="1">
    <source>
        <dbReference type="SAM" id="MobiDB-lite"/>
    </source>
</evidence>
<evidence type="ECO:0000313" key="3">
    <source>
        <dbReference type="Proteomes" id="UP000606396"/>
    </source>
</evidence>
<feature type="region of interest" description="Disordered" evidence="1">
    <location>
        <begin position="38"/>
        <end position="76"/>
    </location>
</feature>
<proteinExistence type="predicted"/>
<protein>
    <recommendedName>
        <fullName evidence="4">DUF2281 domain-containing protein</fullName>
    </recommendedName>
</protein>
<evidence type="ECO:0008006" key="4">
    <source>
        <dbReference type="Google" id="ProtNLM"/>
    </source>
</evidence>
<dbReference type="Proteomes" id="UP000606396">
    <property type="component" value="Unassembled WGS sequence"/>
</dbReference>
<dbReference type="RefSeq" id="WP_185564281.1">
    <property type="nucleotide sequence ID" value="NZ_JACJTC010000018.1"/>
</dbReference>
<dbReference type="EMBL" id="JACJTC010000018">
    <property type="protein sequence ID" value="MBD2614368.1"/>
    <property type="molecule type" value="Genomic_DNA"/>
</dbReference>
<reference evidence="2 3" key="1">
    <citation type="journal article" date="2020" name="ISME J.">
        <title>Comparative genomics reveals insights into cyanobacterial evolution and habitat adaptation.</title>
        <authorList>
            <person name="Chen M.Y."/>
            <person name="Teng W.K."/>
            <person name="Zhao L."/>
            <person name="Hu C.X."/>
            <person name="Zhou Y.K."/>
            <person name="Han B.P."/>
            <person name="Song L.R."/>
            <person name="Shu W.S."/>
        </authorList>
    </citation>
    <scope>NUCLEOTIDE SEQUENCE [LARGE SCALE GENOMIC DNA]</scope>
    <source>
        <strain evidence="2 3">FACHB-252</strain>
    </source>
</reference>
<comment type="caution">
    <text evidence="2">The sequence shown here is derived from an EMBL/GenBank/DDBJ whole genome shotgun (WGS) entry which is preliminary data.</text>
</comment>
<accession>A0ABR8HGY4</accession>
<name>A0ABR8HGY4_NOSPU</name>
<organism evidence="2 3">
    <name type="scientific">Nostoc punctiforme FACHB-252</name>
    <dbReference type="NCBI Taxonomy" id="1357509"/>
    <lineage>
        <taxon>Bacteria</taxon>
        <taxon>Bacillati</taxon>
        <taxon>Cyanobacteriota</taxon>
        <taxon>Cyanophyceae</taxon>
        <taxon>Nostocales</taxon>
        <taxon>Nostocaceae</taxon>
        <taxon>Nostoc</taxon>
    </lineage>
</organism>